<dbReference type="RefSeq" id="WP_129921026.1">
    <property type="nucleotide sequence ID" value="NZ_SEWE01000017.1"/>
</dbReference>
<dbReference type="InterPro" id="IPR013766">
    <property type="entry name" value="Thioredoxin_domain"/>
</dbReference>
<keyword evidence="1" id="KW-0732">Signal</keyword>
<evidence type="ECO:0000256" key="1">
    <source>
        <dbReference type="SAM" id="SignalP"/>
    </source>
</evidence>
<dbReference type="InterPro" id="IPR000866">
    <property type="entry name" value="AhpC/TSA"/>
</dbReference>
<accession>A0A4Q5LBQ3</accession>
<dbReference type="GO" id="GO:0016209">
    <property type="term" value="F:antioxidant activity"/>
    <property type="evidence" value="ECO:0007669"/>
    <property type="project" value="InterPro"/>
</dbReference>
<dbReference type="PANTHER" id="PTHR43640">
    <property type="entry name" value="OS07G0260300 PROTEIN"/>
    <property type="match status" value="1"/>
</dbReference>
<name>A0A4Q5LBQ3_9BACT</name>
<gene>
    <name evidence="3" type="ORF">EWM57_10115</name>
</gene>
<dbReference type="PROSITE" id="PS51352">
    <property type="entry name" value="THIOREDOXIN_2"/>
    <property type="match status" value="1"/>
</dbReference>
<dbReference type="OrthoDB" id="9809746at2"/>
<dbReference type="InterPro" id="IPR036249">
    <property type="entry name" value="Thioredoxin-like_sf"/>
</dbReference>
<dbReference type="InterPro" id="IPR047262">
    <property type="entry name" value="PRX-like1"/>
</dbReference>
<evidence type="ECO:0000259" key="2">
    <source>
        <dbReference type="PROSITE" id="PS51352"/>
    </source>
</evidence>
<organism evidence="3 4">
    <name type="scientific">Hymenobacter persicinus</name>
    <dbReference type="NCBI Taxonomy" id="2025506"/>
    <lineage>
        <taxon>Bacteria</taxon>
        <taxon>Pseudomonadati</taxon>
        <taxon>Bacteroidota</taxon>
        <taxon>Cytophagia</taxon>
        <taxon>Cytophagales</taxon>
        <taxon>Hymenobacteraceae</taxon>
        <taxon>Hymenobacter</taxon>
    </lineage>
</organism>
<dbReference type="AlphaFoldDB" id="A0A4Q5LBQ3"/>
<dbReference type="SUPFAM" id="SSF52833">
    <property type="entry name" value="Thioredoxin-like"/>
    <property type="match status" value="1"/>
</dbReference>
<proteinExistence type="predicted"/>
<evidence type="ECO:0000313" key="4">
    <source>
        <dbReference type="Proteomes" id="UP000294155"/>
    </source>
</evidence>
<dbReference type="Proteomes" id="UP000294155">
    <property type="component" value="Unassembled WGS sequence"/>
</dbReference>
<dbReference type="Gene3D" id="3.40.30.10">
    <property type="entry name" value="Glutaredoxin"/>
    <property type="match status" value="1"/>
</dbReference>
<dbReference type="EMBL" id="SEWE01000017">
    <property type="protein sequence ID" value="RYU79755.1"/>
    <property type="molecule type" value="Genomic_DNA"/>
</dbReference>
<comment type="caution">
    <text evidence="3">The sequence shown here is derived from an EMBL/GenBank/DDBJ whole genome shotgun (WGS) entry which is preliminary data.</text>
</comment>
<dbReference type="PANTHER" id="PTHR43640:SF1">
    <property type="entry name" value="THIOREDOXIN-DEPENDENT PEROXIREDOXIN"/>
    <property type="match status" value="1"/>
</dbReference>
<reference evidence="3 4" key="1">
    <citation type="submission" date="2019-02" db="EMBL/GenBank/DDBJ databases">
        <title>Bacterial novel species isolated from soil.</title>
        <authorList>
            <person name="Jung H.-Y."/>
        </authorList>
    </citation>
    <scope>NUCLEOTIDE SEQUENCE [LARGE SCALE GENOMIC DNA]</scope>
    <source>
        <strain evidence="3 4">1-3-3-3</strain>
    </source>
</reference>
<feature type="domain" description="Thioredoxin" evidence="2">
    <location>
        <begin position="24"/>
        <end position="180"/>
    </location>
</feature>
<evidence type="ECO:0000313" key="3">
    <source>
        <dbReference type="EMBL" id="RYU79755.1"/>
    </source>
</evidence>
<dbReference type="Pfam" id="PF00578">
    <property type="entry name" value="AhpC-TSA"/>
    <property type="match status" value="1"/>
</dbReference>
<protein>
    <submittedName>
        <fullName evidence="3">Redoxin domain-containing protein</fullName>
    </submittedName>
</protein>
<dbReference type="GO" id="GO:0016491">
    <property type="term" value="F:oxidoreductase activity"/>
    <property type="evidence" value="ECO:0007669"/>
    <property type="project" value="InterPro"/>
</dbReference>
<keyword evidence="4" id="KW-1185">Reference proteome</keyword>
<sequence length="199" mass="21293">MSFRRISIIAAVALLFGALAVTTGRAQNTVGDFTLKSAANADVALSSYAKSKAVVVVFVNPSCAFSKLYQNRLNDLKSKYSGRGVEFLFINAPINLEASFDPDAEKLKVKTTGTELEYFTDEGQKAKAALGATKTPEAFLLTPAGNGFTVRYRGAIDDNAQVESYVKEQYLAQALDNVLAGKSVGTASKMVSGCRIKDL</sequence>
<feature type="chain" id="PRO_5020245265" evidence="1">
    <location>
        <begin position="27"/>
        <end position="199"/>
    </location>
</feature>
<feature type="signal peptide" evidence="1">
    <location>
        <begin position="1"/>
        <end position="26"/>
    </location>
</feature>